<dbReference type="Pfam" id="PF02630">
    <property type="entry name" value="SCO1-SenC"/>
    <property type="match status" value="1"/>
</dbReference>
<dbReference type="VEuPathDB" id="TriTrypDB:ADEAN_000268500"/>
<dbReference type="InterPro" id="IPR036249">
    <property type="entry name" value="Thioredoxin-like_sf"/>
</dbReference>
<dbReference type="GO" id="GO:0033617">
    <property type="term" value="P:mitochondrial respiratory chain complex IV assembly"/>
    <property type="evidence" value="ECO:0007669"/>
    <property type="project" value="TreeGrafter"/>
</dbReference>
<dbReference type="PANTHER" id="PTHR12151:SF3">
    <property type="entry name" value="C OXIDASE ASSEMBLY FACTOR, PUTATIVE ELECTRON TRANSPORT PROTEIN SCO1_2, PUTATIVE-RELATED"/>
    <property type="match status" value="1"/>
</dbReference>
<dbReference type="AlphaFoldDB" id="A0A7G2C627"/>
<feature type="binding site" evidence="2">
    <location>
        <position position="119"/>
    </location>
    <ligand>
        <name>Cu cation</name>
        <dbReference type="ChEBI" id="CHEBI:23378"/>
    </ligand>
</feature>
<dbReference type="Proteomes" id="UP000515908">
    <property type="component" value="Chromosome 04"/>
</dbReference>
<evidence type="ECO:0000313" key="5">
    <source>
        <dbReference type="Proteomes" id="UP000515908"/>
    </source>
</evidence>
<evidence type="ECO:0000256" key="2">
    <source>
        <dbReference type="PIRSR" id="PIRSR603782-1"/>
    </source>
</evidence>
<dbReference type="GO" id="GO:0046872">
    <property type="term" value="F:metal ion binding"/>
    <property type="evidence" value="ECO:0007669"/>
    <property type="project" value="UniProtKB-KW"/>
</dbReference>
<evidence type="ECO:0000256" key="3">
    <source>
        <dbReference type="PIRSR" id="PIRSR603782-2"/>
    </source>
</evidence>
<protein>
    <submittedName>
        <fullName evidence="4">SCO1/SenC, putative</fullName>
    </submittedName>
</protein>
<feature type="binding site" evidence="2">
    <location>
        <position position="234"/>
    </location>
    <ligand>
        <name>Cu cation</name>
        <dbReference type="ChEBI" id="CHEBI:23378"/>
    </ligand>
</feature>
<dbReference type="PANTHER" id="PTHR12151">
    <property type="entry name" value="ELECTRON TRANSPORT PROTIN SCO1/SENC FAMILY MEMBER"/>
    <property type="match status" value="1"/>
</dbReference>
<sequence>MRSFQKSVPLFAGRVRHAATKQKPSWKPRSRAEFMGMVAGASLFPIAVGLMTWWDNKKAEANPPQLAPDFVSTKEVKMTAKQLLGGPFEMTESRTGKRITDKELFEDRWTLLYFGFSKCAEICPNTLKYLVEVLHACDKEYGNDPDVAEEQKKLQIVFASVDFIRDKPDVVEKFVSKFEPRVRGLCGSRADVERAAGAWRVYYSSVDETEEEKEAREAKGVEAPKMDDTFQFDHSSAVYIVGPDGQMKDFFFKEMGLTDTVNRIGVHYQNVYGFSDTRKA</sequence>
<feature type="disulfide bond" description="Redox-active" evidence="3">
    <location>
        <begin position="119"/>
        <end position="123"/>
    </location>
</feature>
<proteinExistence type="inferred from homology"/>
<reference evidence="4 5" key="1">
    <citation type="submission" date="2020-08" db="EMBL/GenBank/DDBJ databases">
        <authorList>
            <person name="Newling K."/>
            <person name="Davey J."/>
            <person name="Forrester S."/>
        </authorList>
    </citation>
    <scope>NUCLEOTIDE SEQUENCE [LARGE SCALE GENOMIC DNA]</scope>
    <source>
        <strain evidence="5">Crithidia deanei Carvalho (ATCC PRA-265)</strain>
    </source>
</reference>
<dbReference type="EMBL" id="LR877148">
    <property type="protein sequence ID" value="CAD2215230.1"/>
    <property type="molecule type" value="Genomic_DNA"/>
</dbReference>
<dbReference type="CDD" id="cd02968">
    <property type="entry name" value="SCO"/>
    <property type="match status" value="1"/>
</dbReference>
<gene>
    <name evidence="4" type="ORF">ADEAN_000268500</name>
</gene>
<accession>A0A7G2C627</accession>
<comment type="similarity">
    <text evidence="1">Belongs to the SCO1/2 family.</text>
</comment>
<keyword evidence="3" id="KW-1015">Disulfide bond</keyword>
<feature type="binding site" evidence="2">
    <location>
        <position position="123"/>
    </location>
    <ligand>
        <name>Cu cation</name>
        <dbReference type="ChEBI" id="CHEBI:23378"/>
    </ligand>
</feature>
<keyword evidence="2" id="KW-0186">Copper</keyword>
<dbReference type="SUPFAM" id="SSF52833">
    <property type="entry name" value="Thioredoxin-like"/>
    <property type="match status" value="1"/>
</dbReference>
<organism evidence="4 5">
    <name type="scientific">Angomonas deanei</name>
    <dbReference type="NCBI Taxonomy" id="59799"/>
    <lineage>
        <taxon>Eukaryota</taxon>
        <taxon>Discoba</taxon>
        <taxon>Euglenozoa</taxon>
        <taxon>Kinetoplastea</taxon>
        <taxon>Metakinetoplastina</taxon>
        <taxon>Trypanosomatida</taxon>
        <taxon>Trypanosomatidae</taxon>
        <taxon>Strigomonadinae</taxon>
        <taxon>Angomonas</taxon>
    </lineage>
</organism>
<evidence type="ECO:0000256" key="1">
    <source>
        <dbReference type="ARBA" id="ARBA00010996"/>
    </source>
</evidence>
<dbReference type="GO" id="GO:0005739">
    <property type="term" value="C:mitochondrion"/>
    <property type="evidence" value="ECO:0007669"/>
    <property type="project" value="GOC"/>
</dbReference>
<evidence type="ECO:0000313" key="4">
    <source>
        <dbReference type="EMBL" id="CAD2215230.1"/>
    </source>
</evidence>
<keyword evidence="5" id="KW-1185">Reference proteome</keyword>
<dbReference type="InterPro" id="IPR003782">
    <property type="entry name" value="SCO1/SenC"/>
</dbReference>
<name>A0A7G2C627_9TRYP</name>
<dbReference type="Gene3D" id="3.40.30.10">
    <property type="entry name" value="Glutaredoxin"/>
    <property type="match status" value="1"/>
</dbReference>
<keyword evidence="2" id="KW-0479">Metal-binding</keyword>